<evidence type="ECO:0000313" key="7">
    <source>
        <dbReference type="Proteomes" id="UP000095488"/>
    </source>
</evidence>
<evidence type="ECO:0000259" key="5">
    <source>
        <dbReference type="Pfam" id="PF06803"/>
    </source>
</evidence>
<reference evidence="6 7" key="1">
    <citation type="submission" date="2015-09" db="EMBL/GenBank/DDBJ databases">
        <authorList>
            <consortium name="Pathogen Informatics"/>
        </authorList>
    </citation>
    <scope>NUCLEOTIDE SEQUENCE [LARGE SCALE GENOMIC DNA]</scope>
    <source>
        <strain evidence="6 7">2789STDY5834858</strain>
    </source>
</reference>
<sequence length="322" mass="36269">MRISAVNVELKSNDILSMIEEFVKVEGLSITKLDIKKGLTINGEFKKGLAIGFKATCTITGVSENKLRIKLFSASLMSLGIIKPFRKLALKVGLKGFKEQGITVKDDEIIVDINKILEKVPFVDLTLDDVYIEDETIKVKVKEINLSLSKMQEQPIEVAVEHKVEGQVKDEDYIMHIDVNKVEDSYTRGREVAVEHIPEGVKEYKDYIMIIPDLVALIFRLFKDKRVPMKNKLILASALGYSVLPIDILPDKLPIIGSLDELTLIFFALNTTLRDVPIEIILENWQGKNSFVLVLKRGLDFLSGFTSAKNLEAIYEVVDSMI</sequence>
<evidence type="ECO:0000256" key="3">
    <source>
        <dbReference type="ARBA" id="ARBA00022989"/>
    </source>
</evidence>
<keyword evidence="4" id="KW-0472">Membrane</keyword>
<accession>A0ABM9UNI3</accession>
<evidence type="ECO:0000256" key="2">
    <source>
        <dbReference type="ARBA" id="ARBA00022692"/>
    </source>
</evidence>
<dbReference type="InterPro" id="IPR010652">
    <property type="entry name" value="DUF1232"/>
</dbReference>
<keyword evidence="2" id="KW-0812">Transmembrane</keyword>
<keyword evidence="7" id="KW-1185">Reference proteome</keyword>
<dbReference type="RefSeq" id="WP_055257769.1">
    <property type="nucleotide sequence ID" value="NZ_BCMV01000039.1"/>
</dbReference>
<organism evidence="6 7">
    <name type="scientific">Sarcina ventriculi</name>
    <name type="common">Clostridium ventriculi</name>
    <dbReference type="NCBI Taxonomy" id="1267"/>
    <lineage>
        <taxon>Bacteria</taxon>
        <taxon>Bacillati</taxon>
        <taxon>Bacillota</taxon>
        <taxon>Clostridia</taxon>
        <taxon>Eubacteriales</taxon>
        <taxon>Clostridiaceae</taxon>
        <taxon>Sarcina</taxon>
    </lineage>
</organism>
<evidence type="ECO:0000256" key="1">
    <source>
        <dbReference type="ARBA" id="ARBA00004127"/>
    </source>
</evidence>
<keyword evidence="3" id="KW-1133">Transmembrane helix</keyword>
<gene>
    <name evidence="6" type="ORF">ERS852473_00748</name>
</gene>
<protein>
    <submittedName>
        <fullName evidence="6">Uncharacterized conserved protein</fullName>
    </submittedName>
</protein>
<comment type="subcellular location">
    <subcellularLocation>
        <location evidence="1">Endomembrane system</location>
        <topology evidence="1">Multi-pass membrane protein</topology>
    </subcellularLocation>
</comment>
<evidence type="ECO:0000313" key="6">
    <source>
        <dbReference type="EMBL" id="CUN65169.1"/>
    </source>
</evidence>
<comment type="caution">
    <text evidence="6">The sequence shown here is derived from an EMBL/GenBank/DDBJ whole genome shotgun (WGS) entry which is preliminary data.</text>
</comment>
<dbReference type="Pfam" id="PF06803">
    <property type="entry name" value="DUF1232"/>
    <property type="match status" value="1"/>
</dbReference>
<dbReference type="EMBL" id="CYZR01000002">
    <property type="protein sequence ID" value="CUN65169.1"/>
    <property type="molecule type" value="Genomic_DNA"/>
</dbReference>
<name>A0ABM9UNI3_SARVE</name>
<proteinExistence type="predicted"/>
<dbReference type="Proteomes" id="UP000095488">
    <property type="component" value="Unassembled WGS sequence"/>
</dbReference>
<feature type="domain" description="DUF1232" evidence="5">
    <location>
        <begin position="232"/>
        <end position="267"/>
    </location>
</feature>
<evidence type="ECO:0000256" key="4">
    <source>
        <dbReference type="ARBA" id="ARBA00023136"/>
    </source>
</evidence>